<dbReference type="EMBL" id="RJSG01000002">
    <property type="protein sequence ID" value="RNL78653.1"/>
    <property type="molecule type" value="Genomic_DNA"/>
</dbReference>
<accession>A0A3N0DTC0</accession>
<feature type="signal peptide" evidence="2">
    <location>
        <begin position="1"/>
        <end position="25"/>
    </location>
</feature>
<feature type="compositionally biased region" description="Polar residues" evidence="1">
    <location>
        <begin position="41"/>
        <end position="50"/>
    </location>
</feature>
<protein>
    <recommendedName>
        <fullName evidence="5">EfeO-type cupredoxin-like domain-containing protein</fullName>
    </recommendedName>
</protein>
<dbReference type="AlphaFoldDB" id="A0A3N0DTC0"/>
<evidence type="ECO:0008006" key="5">
    <source>
        <dbReference type="Google" id="ProtNLM"/>
    </source>
</evidence>
<organism evidence="3 4">
    <name type="scientific">Nocardioides marmorisolisilvae</name>
    <dbReference type="NCBI Taxonomy" id="1542737"/>
    <lineage>
        <taxon>Bacteria</taxon>
        <taxon>Bacillati</taxon>
        <taxon>Actinomycetota</taxon>
        <taxon>Actinomycetes</taxon>
        <taxon>Propionibacteriales</taxon>
        <taxon>Nocardioidaceae</taxon>
        <taxon>Nocardioides</taxon>
    </lineage>
</organism>
<feature type="region of interest" description="Disordered" evidence="1">
    <location>
        <begin position="25"/>
        <end position="50"/>
    </location>
</feature>
<dbReference type="RefSeq" id="WP_123233154.1">
    <property type="nucleotide sequence ID" value="NZ_RJSG01000002.1"/>
</dbReference>
<gene>
    <name evidence="3" type="ORF">EFL95_06090</name>
</gene>
<reference evidence="3 4" key="1">
    <citation type="submission" date="2018-11" db="EMBL/GenBank/DDBJ databases">
        <authorList>
            <person name="Li F."/>
        </authorList>
    </citation>
    <scope>NUCLEOTIDE SEQUENCE [LARGE SCALE GENOMIC DNA]</scope>
    <source>
        <strain evidence="3 4">KIS18-7</strain>
    </source>
</reference>
<evidence type="ECO:0000313" key="4">
    <source>
        <dbReference type="Proteomes" id="UP000277094"/>
    </source>
</evidence>
<evidence type="ECO:0000256" key="1">
    <source>
        <dbReference type="SAM" id="MobiDB-lite"/>
    </source>
</evidence>
<dbReference type="Proteomes" id="UP000277094">
    <property type="component" value="Unassembled WGS sequence"/>
</dbReference>
<proteinExistence type="predicted"/>
<keyword evidence="4" id="KW-1185">Reference proteome</keyword>
<sequence>MPARPALAAGAATALVLALSLTACGSDGKKPGSEPEAELSATPSSQVTTAPSSDAKVIAIKLSGDTVTPSGDKVEVKANQPIVLQINADKAGELHLHSSPEKHIEFPAGGSEITLKLAQPGVVDLEDHALDKLIVQLEVR</sequence>
<name>A0A3N0DTC0_9ACTN</name>
<dbReference type="OrthoDB" id="3748691at2"/>
<keyword evidence="2" id="KW-0732">Signal</keyword>
<evidence type="ECO:0000313" key="3">
    <source>
        <dbReference type="EMBL" id="RNL78653.1"/>
    </source>
</evidence>
<comment type="caution">
    <text evidence="3">The sequence shown here is derived from an EMBL/GenBank/DDBJ whole genome shotgun (WGS) entry which is preliminary data.</text>
</comment>
<feature type="chain" id="PRO_5018094412" description="EfeO-type cupredoxin-like domain-containing protein" evidence="2">
    <location>
        <begin position="26"/>
        <end position="140"/>
    </location>
</feature>
<dbReference type="PROSITE" id="PS51257">
    <property type="entry name" value="PROKAR_LIPOPROTEIN"/>
    <property type="match status" value="1"/>
</dbReference>
<evidence type="ECO:0000256" key="2">
    <source>
        <dbReference type="SAM" id="SignalP"/>
    </source>
</evidence>